<sequence>MWVERRVEDAVERKVRTEGMEDGGEGLHTAGMEMGGRGGRRCGMRGGSERGAAGRIGEGDARQLQRSGEGERTERRWMRSGSACRETAWRGRGMRRDGIAARRGGGEVVRAQQQGRVGLQEKNADIVWSWSTRRRVRKAGAEVEAGLGRGANEERDGRAHTQAGAQRRAVEAGRNGLGNAQEGGAAAQ</sequence>
<organism evidence="2 3">
    <name type="scientific">Mycena albidolilacea</name>
    <dbReference type="NCBI Taxonomy" id="1033008"/>
    <lineage>
        <taxon>Eukaryota</taxon>
        <taxon>Fungi</taxon>
        <taxon>Dikarya</taxon>
        <taxon>Basidiomycota</taxon>
        <taxon>Agaricomycotina</taxon>
        <taxon>Agaricomycetes</taxon>
        <taxon>Agaricomycetidae</taxon>
        <taxon>Agaricales</taxon>
        <taxon>Marasmiineae</taxon>
        <taxon>Mycenaceae</taxon>
        <taxon>Mycena</taxon>
    </lineage>
</organism>
<evidence type="ECO:0000256" key="1">
    <source>
        <dbReference type="SAM" id="MobiDB-lite"/>
    </source>
</evidence>
<keyword evidence="3" id="KW-1185">Reference proteome</keyword>
<dbReference type="AlphaFoldDB" id="A0AAD7F1Y0"/>
<dbReference type="EMBL" id="JARIHO010000004">
    <property type="protein sequence ID" value="KAJ7362382.1"/>
    <property type="molecule type" value="Genomic_DNA"/>
</dbReference>
<feature type="compositionally biased region" description="Basic and acidic residues" evidence="1">
    <location>
        <begin position="1"/>
        <end position="19"/>
    </location>
</feature>
<proteinExistence type="predicted"/>
<protein>
    <submittedName>
        <fullName evidence="2">Uncharacterized protein</fullName>
    </submittedName>
</protein>
<reference evidence="2" key="1">
    <citation type="submission" date="2023-03" db="EMBL/GenBank/DDBJ databases">
        <title>Massive genome expansion in bonnet fungi (Mycena s.s.) driven by repeated elements and novel gene families across ecological guilds.</title>
        <authorList>
            <consortium name="Lawrence Berkeley National Laboratory"/>
            <person name="Harder C.B."/>
            <person name="Miyauchi S."/>
            <person name="Viragh M."/>
            <person name="Kuo A."/>
            <person name="Thoen E."/>
            <person name="Andreopoulos B."/>
            <person name="Lu D."/>
            <person name="Skrede I."/>
            <person name="Drula E."/>
            <person name="Henrissat B."/>
            <person name="Morin E."/>
            <person name="Kohler A."/>
            <person name="Barry K."/>
            <person name="LaButti K."/>
            <person name="Morin E."/>
            <person name="Salamov A."/>
            <person name="Lipzen A."/>
            <person name="Mereny Z."/>
            <person name="Hegedus B."/>
            <person name="Baldrian P."/>
            <person name="Stursova M."/>
            <person name="Weitz H."/>
            <person name="Taylor A."/>
            <person name="Grigoriev I.V."/>
            <person name="Nagy L.G."/>
            <person name="Martin F."/>
            <person name="Kauserud H."/>
        </authorList>
    </citation>
    <scope>NUCLEOTIDE SEQUENCE</scope>
    <source>
        <strain evidence="2">CBHHK002</strain>
    </source>
</reference>
<feature type="region of interest" description="Disordered" evidence="1">
    <location>
        <begin position="1"/>
        <end position="107"/>
    </location>
</feature>
<evidence type="ECO:0000313" key="2">
    <source>
        <dbReference type="EMBL" id="KAJ7362382.1"/>
    </source>
</evidence>
<evidence type="ECO:0000313" key="3">
    <source>
        <dbReference type="Proteomes" id="UP001218218"/>
    </source>
</evidence>
<feature type="region of interest" description="Disordered" evidence="1">
    <location>
        <begin position="139"/>
        <end position="188"/>
    </location>
</feature>
<feature type="compositionally biased region" description="Basic and acidic residues" evidence="1">
    <location>
        <begin position="57"/>
        <end position="77"/>
    </location>
</feature>
<accession>A0AAD7F1Y0</accession>
<comment type="caution">
    <text evidence="2">The sequence shown here is derived from an EMBL/GenBank/DDBJ whole genome shotgun (WGS) entry which is preliminary data.</text>
</comment>
<name>A0AAD7F1Y0_9AGAR</name>
<gene>
    <name evidence="2" type="ORF">DFH08DRAFT_799420</name>
</gene>
<dbReference type="Proteomes" id="UP001218218">
    <property type="component" value="Unassembled WGS sequence"/>
</dbReference>